<comment type="caution">
    <text evidence="2">The sequence shown here is derived from an EMBL/GenBank/DDBJ whole genome shotgun (WGS) entry which is preliminary data.</text>
</comment>
<name>A0A2H6KI24_9APIC</name>
<feature type="compositionally biased region" description="Polar residues" evidence="1">
    <location>
        <begin position="137"/>
        <end position="156"/>
    </location>
</feature>
<dbReference type="EMBL" id="BDSA01000006">
    <property type="protein sequence ID" value="GBE62631.1"/>
    <property type="molecule type" value="Genomic_DNA"/>
</dbReference>
<feature type="region of interest" description="Disordered" evidence="1">
    <location>
        <begin position="137"/>
        <end position="173"/>
    </location>
</feature>
<dbReference type="Proteomes" id="UP000236319">
    <property type="component" value="Unassembled WGS sequence"/>
</dbReference>
<organism evidence="2 3">
    <name type="scientific">Babesia ovata</name>
    <dbReference type="NCBI Taxonomy" id="189622"/>
    <lineage>
        <taxon>Eukaryota</taxon>
        <taxon>Sar</taxon>
        <taxon>Alveolata</taxon>
        <taxon>Apicomplexa</taxon>
        <taxon>Aconoidasida</taxon>
        <taxon>Piroplasmida</taxon>
        <taxon>Babesiidae</taxon>
        <taxon>Babesia</taxon>
    </lineage>
</organism>
<proteinExistence type="predicted"/>
<dbReference type="VEuPathDB" id="PiroplasmaDB:BOVATA_041240"/>
<feature type="region of interest" description="Disordered" evidence="1">
    <location>
        <begin position="50"/>
        <end position="83"/>
    </location>
</feature>
<dbReference type="AlphaFoldDB" id="A0A2H6KI24"/>
<sequence>MWSLSRESSANGAETRASVLDTLLLRSSTDDLDLSSKGYCSSVETESATPYMSSDASSNHITASNATTTLSPNNSREPRTPTTRSEQLAILLARNHYSAPACSLEFVNLTSSIRTSVESQRDSDVTLLDNCSCPYARQNSTTQSPLNDDPSPSSQDRWVDASGDQQPPVNIDSVPLDSALVNEDGCEDTQSVEGEPSSACALMNMHKATQALERTAEDGIDTTSFPLGPLVRRNCVDVGTSPMPPSPGEPAPSPPTSSAVDAGTSPIESVKKSIPVYSRSLLYRIRVPLAQRLRNSCSTLGGSIPSPRRSSVQRANMSCERTSVSLRLRIQDTAAVDVENETSASDGLSSTTSSDVRRPVIPENATAEGGTFLKRVRCLKNNREGKRRRAASASPSRGIVVSGELWPNGTMKYIGPDLSSDQANNGGDDRLFLLNQMFARHYHLCKARQNNSH</sequence>
<dbReference type="RefSeq" id="XP_028868874.1">
    <property type="nucleotide sequence ID" value="XM_029013041.1"/>
</dbReference>
<evidence type="ECO:0000256" key="1">
    <source>
        <dbReference type="SAM" id="MobiDB-lite"/>
    </source>
</evidence>
<reference evidence="2 3" key="1">
    <citation type="journal article" date="2017" name="BMC Genomics">
        <title>Whole-genome assembly of Babesia ovata and comparative genomics between closely related pathogens.</title>
        <authorList>
            <person name="Yamagishi J."/>
            <person name="Asada M."/>
            <person name="Hakimi H."/>
            <person name="Tanaka T.Q."/>
            <person name="Sugimoto C."/>
            <person name="Kawazu S."/>
        </authorList>
    </citation>
    <scope>NUCLEOTIDE SEQUENCE [LARGE SCALE GENOMIC DNA]</scope>
    <source>
        <strain evidence="2 3">Miyake</strain>
    </source>
</reference>
<gene>
    <name evidence="2" type="ORF">BOVATA_041240</name>
</gene>
<dbReference type="GeneID" id="39876401"/>
<dbReference type="OrthoDB" id="365526at2759"/>
<protein>
    <submittedName>
        <fullName evidence="2">Uncharacterized protein</fullName>
    </submittedName>
</protein>
<evidence type="ECO:0000313" key="3">
    <source>
        <dbReference type="Proteomes" id="UP000236319"/>
    </source>
</evidence>
<feature type="region of interest" description="Disordered" evidence="1">
    <location>
        <begin position="237"/>
        <end position="266"/>
    </location>
</feature>
<feature type="compositionally biased region" description="Pro residues" evidence="1">
    <location>
        <begin position="242"/>
        <end position="255"/>
    </location>
</feature>
<keyword evidence="3" id="KW-1185">Reference proteome</keyword>
<evidence type="ECO:0000313" key="2">
    <source>
        <dbReference type="EMBL" id="GBE62631.1"/>
    </source>
</evidence>
<accession>A0A2H6KI24</accession>